<dbReference type="AlphaFoldDB" id="A0A550I722"/>
<keyword evidence="2" id="KW-1185">Reference proteome</keyword>
<sequence length="152" mass="17719">MKKAFVILIIGILIKFFTSCKNANRNNFKIYSPDKSQIITIITKDQIRYIINGDVENIPDSNFVKLDISQIDPVSDEIGICWNTNNLYWKLTNNNSKILENKLNTSKYKFENNWKKKTNGVPDISEFRKENCGTFDLLNMKIYKNRGLTIEN</sequence>
<evidence type="ECO:0000313" key="2">
    <source>
        <dbReference type="Proteomes" id="UP000315131"/>
    </source>
</evidence>
<dbReference type="OrthoDB" id="1436876at2"/>
<proteinExistence type="predicted"/>
<evidence type="ECO:0000313" key="1">
    <source>
        <dbReference type="EMBL" id="TRO66770.1"/>
    </source>
</evidence>
<accession>A0A550I722</accession>
<dbReference type="RefSeq" id="WP_143409549.1">
    <property type="nucleotide sequence ID" value="NZ_VHSF01000001.1"/>
</dbReference>
<dbReference type="Proteomes" id="UP000315131">
    <property type="component" value="Unassembled WGS sequence"/>
</dbReference>
<reference evidence="1 2" key="1">
    <citation type="submission" date="2019-06" db="EMBL/GenBank/DDBJ databases">
        <title>Gramella sabulilitoris sp. nov., isolated from a marine sand.</title>
        <authorList>
            <person name="Yoon J.-H."/>
        </authorList>
    </citation>
    <scope>NUCLEOTIDE SEQUENCE [LARGE SCALE GENOMIC DNA]</scope>
    <source>
        <strain evidence="1 2">HSMS-1</strain>
    </source>
</reference>
<name>A0A550I722_9FLAO</name>
<comment type="caution">
    <text evidence="1">The sequence shown here is derived from an EMBL/GenBank/DDBJ whole genome shotgun (WGS) entry which is preliminary data.</text>
</comment>
<gene>
    <name evidence="1" type="ORF">FGM01_02450</name>
</gene>
<protein>
    <submittedName>
        <fullName evidence="1">Uncharacterized protein</fullName>
    </submittedName>
</protein>
<organism evidence="1 2">
    <name type="scientific">Christiangramia sabulilitoris</name>
    <dbReference type="NCBI Taxonomy" id="2583991"/>
    <lineage>
        <taxon>Bacteria</taxon>
        <taxon>Pseudomonadati</taxon>
        <taxon>Bacteroidota</taxon>
        <taxon>Flavobacteriia</taxon>
        <taxon>Flavobacteriales</taxon>
        <taxon>Flavobacteriaceae</taxon>
        <taxon>Christiangramia</taxon>
    </lineage>
</organism>
<dbReference type="EMBL" id="VHSF01000001">
    <property type="protein sequence ID" value="TRO66770.1"/>
    <property type="molecule type" value="Genomic_DNA"/>
</dbReference>